<proteinExistence type="predicted"/>
<feature type="region of interest" description="Disordered" evidence="1">
    <location>
        <begin position="37"/>
        <end position="104"/>
    </location>
</feature>
<evidence type="ECO:0000313" key="3">
    <source>
        <dbReference type="Proteomes" id="UP001476798"/>
    </source>
</evidence>
<feature type="compositionally biased region" description="Basic and acidic residues" evidence="1">
    <location>
        <begin position="69"/>
        <end position="82"/>
    </location>
</feature>
<protein>
    <submittedName>
        <fullName evidence="2">Uncharacterized protein</fullName>
    </submittedName>
</protein>
<name>A0ABV0N492_9TELE</name>
<gene>
    <name evidence="2" type="ORF">GOODEAATRI_024302</name>
</gene>
<sequence length="104" mass="11815">MLTANLRCTRFTAKRSHAIQTQDHTKQDRVFRINSDMGYKYSGSDPKTNREQNKQNKWKVVSPPSQAIKGDKQSGLTKEKISKRTAGSSDKTAKTKIQKLLNAY</sequence>
<reference evidence="2 3" key="1">
    <citation type="submission" date="2021-06" db="EMBL/GenBank/DDBJ databases">
        <authorList>
            <person name="Palmer J.M."/>
        </authorList>
    </citation>
    <scope>NUCLEOTIDE SEQUENCE [LARGE SCALE GENOMIC DNA]</scope>
    <source>
        <strain evidence="2 3">GA_2019</strain>
        <tissue evidence="2">Muscle</tissue>
    </source>
</reference>
<accession>A0ABV0N492</accession>
<evidence type="ECO:0000313" key="2">
    <source>
        <dbReference type="EMBL" id="MEQ2166110.1"/>
    </source>
</evidence>
<evidence type="ECO:0000256" key="1">
    <source>
        <dbReference type="SAM" id="MobiDB-lite"/>
    </source>
</evidence>
<dbReference type="EMBL" id="JAHRIO010022691">
    <property type="protein sequence ID" value="MEQ2166110.1"/>
    <property type="molecule type" value="Genomic_DNA"/>
</dbReference>
<organism evidence="2 3">
    <name type="scientific">Goodea atripinnis</name>
    <dbReference type="NCBI Taxonomy" id="208336"/>
    <lineage>
        <taxon>Eukaryota</taxon>
        <taxon>Metazoa</taxon>
        <taxon>Chordata</taxon>
        <taxon>Craniata</taxon>
        <taxon>Vertebrata</taxon>
        <taxon>Euteleostomi</taxon>
        <taxon>Actinopterygii</taxon>
        <taxon>Neopterygii</taxon>
        <taxon>Teleostei</taxon>
        <taxon>Neoteleostei</taxon>
        <taxon>Acanthomorphata</taxon>
        <taxon>Ovalentaria</taxon>
        <taxon>Atherinomorphae</taxon>
        <taxon>Cyprinodontiformes</taxon>
        <taxon>Goodeidae</taxon>
        <taxon>Goodea</taxon>
    </lineage>
</organism>
<keyword evidence="3" id="KW-1185">Reference proteome</keyword>
<dbReference type="Proteomes" id="UP001476798">
    <property type="component" value="Unassembled WGS sequence"/>
</dbReference>
<comment type="caution">
    <text evidence="2">The sequence shown here is derived from an EMBL/GenBank/DDBJ whole genome shotgun (WGS) entry which is preliminary data.</text>
</comment>